<dbReference type="AlphaFoldDB" id="X1QJL2"/>
<sequence length="103" mass="11704">MIKKYNLKNQKGIALLTVCIFASILITFAIALLTMTGNDTKLSTLQKESTRAFYLAETGIDMALWYLNTAVEYGGESKFTWRPVDYPLNPASNTEYYQFTIKD</sequence>
<evidence type="ECO:0008006" key="3">
    <source>
        <dbReference type="Google" id="ProtNLM"/>
    </source>
</evidence>
<name>X1QJL2_9ZZZZ</name>
<evidence type="ECO:0000313" key="2">
    <source>
        <dbReference type="EMBL" id="GAI68443.1"/>
    </source>
</evidence>
<keyword evidence="1" id="KW-0812">Transmembrane</keyword>
<dbReference type="EMBL" id="BARW01002172">
    <property type="protein sequence ID" value="GAI68443.1"/>
    <property type="molecule type" value="Genomic_DNA"/>
</dbReference>
<organism evidence="2">
    <name type="scientific">marine sediment metagenome</name>
    <dbReference type="NCBI Taxonomy" id="412755"/>
    <lineage>
        <taxon>unclassified sequences</taxon>
        <taxon>metagenomes</taxon>
        <taxon>ecological metagenomes</taxon>
    </lineage>
</organism>
<protein>
    <recommendedName>
        <fullName evidence="3">Type 4 fimbrial biogenesis protein PilX N-terminal domain-containing protein</fullName>
    </recommendedName>
</protein>
<accession>X1QJL2</accession>
<evidence type="ECO:0000256" key="1">
    <source>
        <dbReference type="SAM" id="Phobius"/>
    </source>
</evidence>
<reference evidence="2" key="1">
    <citation type="journal article" date="2014" name="Front. Microbiol.">
        <title>High frequency of phylogenetically diverse reductive dehalogenase-homologous genes in deep subseafloor sedimentary metagenomes.</title>
        <authorList>
            <person name="Kawai M."/>
            <person name="Futagami T."/>
            <person name="Toyoda A."/>
            <person name="Takaki Y."/>
            <person name="Nishi S."/>
            <person name="Hori S."/>
            <person name="Arai W."/>
            <person name="Tsubouchi T."/>
            <person name="Morono Y."/>
            <person name="Uchiyama I."/>
            <person name="Ito T."/>
            <person name="Fujiyama A."/>
            <person name="Inagaki F."/>
            <person name="Takami H."/>
        </authorList>
    </citation>
    <scope>NUCLEOTIDE SEQUENCE</scope>
    <source>
        <strain evidence="2">Expedition CK06-06</strain>
    </source>
</reference>
<feature type="transmembrane region" description="Helical" evidence="1">
    <location>
        <begin position="12"/>
        <end position="35"/>
    </location>
</feature>
<feature type="non-terminal residue" evidence="2">
    <location>
        <position position="103"/>
    </location>
</feature>
<comment type="caution">
    <text evidence="2">The sequence shown here is derived from an EMBL/GenBank/DDBJ whole genome shotgun (WGS) entry which is preliminary data.</text>
</comment>
<proteinExistence type="predicted"/>
<keyword evidence="1" id="KW-1133">Transmembrane helix</keyword>
<gene>
    <name evidence="2" type="ORF">S12H4_06253</name>
</gene>
<keyword evidence="1" id="KW-0472">Membrane</keyword>